<keyword evidence="1" id="KW-0175">Coiled coil</keyword>
<comment type="caution">
    <text evidence="2">The sequence shown here is derived from an EMBL/GenBank/DDBJ whole genome shotgun (WGS) entry which is preliminary data.</text>
</comment>
<evidence type="ECO:0000256" key="1">
    <source>
        <dbReference type="SAM" id="Coils"/>
    </source>
</evidence>
<sequence length="125" mass="14194">MGDKAPTSIKELYKLMTDVHEVMKKEMNDANDALKKELDEVVKSMQFMNTTFEELRGAKEELGTLKKAHEALIAEKEGLTQSLANAQKEITELKQYSRKNNIEIKGIPQLKDESLTEVVQKIGEK</sequence>
<name>A0A9J6GVS8_HAELO</name>
<dbReference type="Proteomes" id="UP000821853">
    <property type="component" value="Chromosome 8"/>
</dbReference>
<reference evidence="2 3" key="1">
    <citation type="journal article" date="2020" name="Cell">
        <title>Large-Scale Comparative Analyses of Tick Genomes Elucidate Their Genetic Diversity and Vector Capacities.</title>
        <authorList>
            <consortium name="Tick Genome and Microbiome Consortium (TIGMIC)"/>
            <person name="Jia N."/>
            <person name="Wang J."/>
            <person name="Shi W."/>
            <person name="Du L."/>
            <person name="Sun Y."/>
            <person name="Zhan W."/>
            <person name="Jiang J.F."/>
            <person name="Wang Q."/>
            <person name="Zhang B."/>
            <person name="Ji P."/>
            <person name="Bell-Sakyi L."/>
            <person name="Cui X.M."/>
            <person name="Yuan T.T."/>
            <person name="Jiang B.G."/>
            <person name="Yang W.F."/>
            <person name="Lam T.T."/>
            <person name="Chang Q.C."/>
            <person name="Ding S.J."/>
            <person name="Wang X.J."/>
            <person name="Zhu J.G."/>
            <person name="Ruan X.D."/>
            <person name="Zhao L."/>
            <person name="Wei J.T."/>
            <person name="Ye R.Z."/>
            <person name="Que T.C."/>
            <person name="Du C.H."/>
            <person name="Zhou Y.H."/>
            <person name="Cheng J.X."/>
            <person name="Dai P.F."/>
            <person name="Guo W.B."/>
            <person name="Han X.H."/>
            <person name="Huang E.J."/>
            <person name="Li L.F."/>
            <person name="Wei W."/>
            <person name="Gao Y.C."/>
            <person name="Liu J.Z."/>
            <person name="Shao H.Z."/>
            <person name="Wang X."/>
            <person name="Wang C.C."/>
            <person name="Yang T.C."/>
            <person name="Huo Q.B."/>
            <person name="Li W."/>
            <person name="Chen H.Y."/>
            <person name="Chen S.E."/>
            <person name="Zhou L.G."/>
            <person name="Ni X.B."/>
            <person name="Tian J.H."/>
            <person name="Sheng Y."/>
            <person name="Liu T."/>
            <person name="Pan Y.S."/>
            <person name="Xia L.Y."/>
            <person name="Li J."/>
            <person name="Zhao F."/>
            <person name="Cao W.C."/>
        </authorList>
    </citation>
    <scope>NUCLEOTIDE SEQUENCE [LARGE SCALE GENOMIC DNA]</scope>
    <source>
        <strain evidence="2">HaeL-2018</strain>
    </source>
</reference>
<proteinExistence type="predicted"/>
<dbReference type="EMBL" id="JABSTR010000010">
    <property type="protein sequence ID" value="KAH9379594.1"/>
    <property type="molecule type" value="Genomic_DNA"/>
</dbReference>
<organism evidence="2 3">
    <name type="scientific">Haemaphysalis longicornis</name>
    <name type="common">Bush tick</name>
    <dbReference type="NCBI Taxonomy" id="44386"/>
    <lineage>
        <taxon>Eukaryota</taxon>
        <taxon>Metazoa</taxon>
        <taxon>Ecdysozoa</taxon>
        <taxon>Arthropoda</taxon>
        <taxon>Chelicerata</taxon>
        <taxon>Arachnida</taxon>
        <taxon>Acari</taxon>
        <taxon>Parasitiformes</taxon>
        <taxon>Ixodida</taxon>
        <taxon>Ixodoidea</taxon>
        <taxon>Ixodidae</taxon>
        <taxon>Haemaphysalinae</taxon>
        <taxon>Haemaphysalis</taxon>
    </lineage>
</organism>
<dbReference type="VEuPathDB" id="VectorBase:HLOH_048197"/>
<evidence type="ECO:0000313" key="3">
    <source>
        <dbReference type="Proteomes" id="UP000821853"/>
    </source>
</evidence>
<keyword evidence="3" id="KW-1185">Reference proteome</keyword>
<accession>A0A9J6GVS8</accession>
<dbReference type="OrthoDB" id="8196581at2759"/>
<protein>
    <submittedName>
        <fullName evidence="2">Uncharacterized protein</fullName>
    </submittedName>
</protein>
<feature type="coiled-coil region" evidence="1">
    <location>
        <begin position="20"/>
        <end position="96"/>
    </location>
</feature>
<gene>
    <name evidence="2" type="ORF">HPB48_022888</name>
</gene>
<dbReference type="AlphaFoldDB" id="A0A9J6GVS8"/>
<evidence type="ECO:0000313" key="2">
    <source>
        <dbReference type="EMBL" id="KAH9379594.1"/>
    </source>
</evidence>